<dbReference type="CDD" id="cd00130">
    <property type="entry name" value="PAS"/>
    <property type="match status" value="1"/>
</dbReference>
<dbReference type="InterPro" id="IPR013655">
    <property type="entry name" value="PAS_fold_3"/>
</dbReference>
<evidence type="ECO:0000256" key="6">
    <source>
        <dbReference type="SAM" id="Phobius"/>
    </source>
</evidence>
<dbReference type="AlphaFoldDB" id="A0A7W6KLF1"/>
<dbReference type="PANTHER" id="PTHR44757">
    <property type="entry name" value="DIGUANYLATE CYCLASE DGCP"/>
    <property type="match status" value="1"/>
</dbReference>
<keyword evidence="4 6" id="KW-0472">Membrane</keyword>
<dbReference type="SMART" id="SM00052">
    <property type="entry name" value="EAL"/>
    <property type="match status" value="1"/>
</dbReference>
<evidence type="ECO:0000256" key="1">
    <source>
        <dbReference type="ARBA" id="ARBA00004370"/>
    </source>
</evidence>
<dbReference type="PROSITE" id="PS50113">
    <property type="entry name" value="PAC"/>
    <property type="match status" value="1"/>
</dbReference>
<dbReference type="EMBL" id="JACIDZ010000012">
    <property type="protein sequence ID" value="MBB4123453.1"/>
    <property type="molecule type" value="Genomic_DNA"/>
</dbReference>
<dbReference type="Gene3D" id="3.20.20.450">
    <property type="entry name" value="EAL domain"/>
    <property type="match status" value="1"/>
</dbReference>
<evidence type="ECO:0000259" key="10">
    <source>
        <dbReference type="PROSITE" id="PS50887"/>
    </source>
</evidence>
<dbReference type="Pfam" id="PF00990">
    <property type="entry name" value="GGDEF"/>
    <property type="match status" value="1"/>
</dbReference>
<dbReference type="Gene3D" id="2.10.70.100">
    <property type="match status" value="1"/>
</dbReference>
<dbReference type="PROSITE" id="PS50839">
    <property type="entry name" value="CHASE"/>
    <property type="match status" value="1"/>
</dbReference>
<keyword evidence="5" id="KW-0175">Coiled coil</keyword>
<dbReference type="Pfam" id="PF03924">
    <property type="entry name" value="CHASE"/>
    <property type="match status" value="1"/>
</dbReference>
<dbReference type="Gene3D" id="3.30.70.270">
    <property type="match status" value="1"/>
</dbReference>
<dbReference type="InterPro" id="IPR035919">
    <property type="entry name" value="EAL_sf"/>
</dbReference>
<dbReference type="Pfam" id="PF08447">
    <property type="entry name" value="PAS_3"/>
    <property type="match status" value="1"/>
</dbReference>
<dbReference type="InterPro" id="IPR042240">
    <property type="entry name" value="CHASE_sf"/>
</dbReference>
<dbReference type="Proteomes" id="UP000530571">
    <property type="component" value="Unassembled WGS sequence"/>
</dbReference>
<reference evidence="11 12" key="1">
    <citation type="submission" date="2020-08" db="EMBL/GenBank/DDBJ databases">
        <title>Genomic Encyclopedia of Type Strains, Phase IV (KMG-IV): sequencing the most valuable type-strain genomes for metagenomic binning, comparative biology and taxonomic classification.</title>
        <authorList>
            <person name="Goeker M."/>
        </authorList>
    </citation>
    <scope>NUCLEOTIDE SEQUENCE [LARGE SCALE GENOMIC DNA]</scope>
    <source>
        <strain evidence="11 12">DSM 28101</strain>
    </source>
</reference>
<evidence type="ECO:0000256" key="5">
    <source>
        <dbReference type="SAM" id="Coils"/>
    </source>
</evidence>
<evidence type="ECO:0000256" key="4">
    <source>
        <dbReference type="ARBA" id="ARBA00023136"/>
    </source>
</evidence>
<name>A0A7W6KLF1_9HYPH</name>
<gene>
    <name evidence="11" type="ORF">GGR30_003398</name>
</gene>
<dbReference type="SUPFAM" id="SSF55785">
    <property type="entry name" value="PYP-like sensor domain (PAS domain)"/>
    <property type="match status" value="1"/>
</dbReference>
<dbReference type="Gene3D" id="3.30.450.20">
    <property type="entry name" value="PAS domain"/>
    <property type="match status" value="1"/>
</dbReference>
<feature type="domain" description="GGDEF" evidence="10">
    <location>
        <begin position="484"/>
        <end position="617"/>
    </location>
</feature>
<dbReference type="InterPro" id="IPR052155">
    <property type="entry name" value="Biofilm_reg_signaling"/>
</dbReference>
<dbReference type="InterPro" id="IPR001633">
    <property type="entry name" value="EAL_dom"/>
</dbReference>
<feature type="transmembrane region" description="Helical" evidence="6">
    <location>
        <begin position="270"/>
        <end position="290"/>
    </location>
</feature>
<dbReference type="GO" id="GO:0003824">
    <property type="term" value="F:catalytic activity"/>
    <property type="evidence" value="ECO:0007669"/>
    <property type="project" value="UniProtKB-ARBA"/>
</dbReference>
<dbReference type="SMART" id="SM01079">
    <property type="entry name" value="CHASE"/>
    <property type="match status" value="1"/>
</dbReference>
<dbReference type="NCBIfam" id="TIGR00254">
    <property type="entry name" value="GGDEF"/>
    <property type="match status" value="1"/>
</dbReference>
<comment type="caution">
    <text evidence="11">The sequence shown here is derived from an EMBL/GenBank/DDBJ whole genome shotgun (WGS) entry which is preliminary data.</text>
</comment>
<sequence length="894" mass="99347">MLKPEKRRPQKRFWLIPSDLLALAVVTLVLGSMLLANRQAERNFTQNLRLKTSERMAVSTSQLEADLEENLKLVEGLGLALSIEPEIDANRFGRLADKLIEGHNAIASIALARDLKITMVYPLEENSEAIGLDYRDRPEQLAAIQKALLQRGPVVDGPIPLVQGGSALLAYYPLFDGEESQVWGLLSAIVDLEDLLADRTITERYPDLELALAKNDAGGSPVEVLFGPPSVFEADPVTQPIDLANTQWTLAAAPRTGWTQPARMAVPRQVLIGTIGFVIIAAVAGIAHLLRLRLHTLTKLGRLSRRMQLALDTSKIGVWEMDVASGEAIWDQRMYTLYGRTPDCAEAPMQIWFDRLHPDDRQKERARMEITVAEGKEFRNTFRIVMDDGDIRHMQAFGAFFRDPGGNEQVVGVNWDITEDVRLHEDLKRANVEARQKNQALEEAQKVLRHNALHDALTGLANRRYLAEAFSDRKKGQSPELTEPPYAVLHIDIDRFKEINDTLGHAAGDAMLRHSANMLRSIAGSRDFLARIGGDEFTLVTHWNGDVERLTRLAQEIIRALGRPLNYGEHQVRVSASVGIAWMDEDTVNMRDALVNAGIALYEAKRMGRNQFVIFDATLRNIAITNKKVADELLAALEDDQFEVFYQPQISARTLEIQGVEALVRWRHPTRGQLAPSHFIGTAETTGSIARIDAVVLKKASAQFQAWRQDGIALPHISVNISAQRLIDPALLQSIAESQLDPGQLCIELLESISFDDQDTSLETAVSAIKSLGVDVEIDDFGTGYASILSLLSLSPKRLKIDRQLVLPITTGQSQRRLVASIVEIGKALGIEVIAEGVETAEHVRILRELGVDSFQGYFFAPPLSGNALESFVRERGWFRCLGEGPERFEDASE</sequence>
<feature type="domain" description="PAC" evidence="7">
    <location>
        <begin position="378"/>
        <end position="429"/>
    </location>
</feature>
<comment type="subcellular location">
    <subcellularLocation>
        <location evidence="1">Membrane</location>
    </subcellularLocation>
</comment>
<dbReference type="GO" id="GO:0016020">
    <property type="term" value="C:membrane"/>
    <property type="evidence" value="ECO:0007669"/>
    <property type="project" value="UniProtKB-SubCell"/>
</dbReference>
<dbReference type="InterPro" id="IPR000700">
    <property type="entry name" value="PAS-assoc_C"/>
</dbReference>
<dbReference type="InterPro" id="IPR029787">
    <property type="entry name" value="Nucleotide_cyclase"/>
</dbReference>
<dbReference type="SUPFAM" id="SSF141868">
    <property type="entry name" value="EAL domain-like"/>
    <property type="match status" value="1"/>
</dbReference>
<dbReference type="PROSITE" id="PS50883">
    <property type="entry name" value="EAL"/>
    <property type="match status" value="1"/>
</dbReference>
<accession>A0A7W6KLF1</accession>
<evidence type="ECO:0000313" key="12">
    <source>
        <dbReference type="Proteomes" id="UP000530571"/>
    </source>
</evidence>
<dbReference type="PANTHER" id="PTHR44757:SF2">
    <property type="entry name" value="BIOFILM ARCHITECTURE MAINTENANCE PROTEIN MBAA"/>
    <property type="match status" value="1"/>
</dbReference>
<dbReference type="InterPro" id="IPR035965">
    <property type="entry name" value="PAS-like_dom_sf"/>
</dbReference>
<dbReference type="RefSeq" id="WP_183488469.1">
    <property type="nucleotide sequence ID" value="NZ_JACIDZ010000012.1"/>
</dbReference>
<evidence type="ECO:0000259" key="9">
    <source>
        <dbReference type="PROSITE" id="PS50883"/>
    </source>
</evidence>
<dbReference type="Pfam" id="PF00563">
    <property type="entry name" value="EAL"/>
    <property type="match status" value="1"/>
</dbReference>
<evidence type="ECO:0000313" key="11">
    <source>
        <dbReference type="EMBL" id="MBB4123453.1"/>
    </source>
</evidence>
<dbReference type="SUPFAM" id="SSF55073">
    <property type="entry name" value="Nucleotide cyclase"/>
    <property type="match status" value="1"/>
</dbReference>
<feature type="domain" description="CHASE" evidence="8">
    <location>
        <begin position="117"/>
        <end position="251"/>
    </location>
</feature>
<protein>
    <submittedName>
        <fullName evidence="11">Diguanylate cyclase (GGDEF)-like protein/PAS domain S-box-containing protein</fullName>
    </submittedName>
</protein>
<keyword evidence="12" id="KW-1185">Reference proteome</keyword>
<dbReference type="NCBIfam" id="TIGR00229">
    <property type="entry name" value="sensory_box"/>
    <property type="match status" value="1"/>
</dbReference>
<dbReference type="SMART" id="SM00267">
    <property type="entry name" value="GGDEF"/>
    <property type="match status" value="1"/>
</dbReference>
<proteinExistence type="predicted"/>
<evidence type="ECO:0000256" key="2">
    <source>
        <dbReference type="ARBA" id="ARBA00022692"/>
    </source>
</evidence>
<dbReference type="PROSITE" id="PS50887">
    <property type="entry name" value="GGDEF"/>
    <property type="match status" value="1"/>
</dbReference>
<keyword evidence="2 6" id="KW-0812">Transmembrane</keyword>
<dbReference type="CDD" id="cd01949">
    <property type="entry name" value="GGDEF"/>
    <property type="match status" value="1"/>
</dbReference>
<feature type="domain" description="EAL" evidence="9">
    <location>
        <begin position="626"/>
        <end position="877"/>
    </location>
</feature>
<keyword evidence="3 6" id="KW-1133">Transmembrane helix</keyword>
<feature type="coiled-coil region" evidence="5">
    <location>
        <begin position="424"/>
        <end position="451"/>
    </location>
</feature>
<dbReference type="InterPro" id="IPR000014">
    <property type="entry name" value="PAS"/>
</dbReference>
<dbReference type="InterPro" id="IPR006189">
    <property type="entry name" value="CHASE_dom"/>
</dbReference>
<dbReference type="InterPro" id="IPR000160">
    <property type="entry name" value="GGDEF_dom"/>
</dbReference>
<dbReference type="Gene3D" id="3.30.450.350">
    <property type="entry name" value="CHASE domain"/>
    <property type="match status" value="1"/>
</dbReference>
<organism evidence="11 12">
    <name type="scientific">Martelella radicis</name>
    <dbReference type="NCBI Taxonomy" id="1397476"/>
    <lineage>
        <taxon>Bacteria</taxon>
        <taxon>Pseudomonadati</taxon>
        <taxon>Pseudomonadota</taxon>
        <taxon>Alphaproteobacteria</taxon>
        <taxon>Hyphomicrobiales</taxon>
        <taxon>Aurantimonadaceae</taxon>
        <taxon>Martelella</taxon>
    </lineage>
</organism>
<evidence type="ECO:0000256" key="3">
    <source>
        <dbReference type="ARBA" id="ARBA00022989"/>
    </source>
</evidence>
<dbReference type="InterPro" id="IPR043128">
    <property type="entry name" value="Rev_trsase/Diguanyl_cyclase"/>
</dbReference>
<evidence type="ECO:0000259" key="7">
    <source>
        <dbReference type="PROSITE" id="PS50113"/>
    </source>
</evidence>
<dbReference type="GO" id="GO:0007165">
    <property type="term" value="P:signal transduction"/>
    <property type="evidence" value="ECO:0007669"/>
    <property type="project" value="UniProtKB-ARBA"/>
</dbReference>
<dbReference type="CDD" id="cd01948">
    <property type="entry name" value="EAL"/>
    <property type="match status" value="1"/>
</dbReference>
<evidence type="ECO:0000259" key="8">
    <source>
        <dbReference type="PROSITE" id="PS50839"/>
    </source>
</evidence>